<dbReference type="EMBL" id="MU394315">
    <property type="protein sequence ID" value="KAI6086509.1"/>
    <property type="molecule type" value="Genomic_DNA"/>
</dbReference>
<evidence type="ECO:0000313" key="1">
    <source>
        <dbReference type="EMBL" id="KAI6086509.1"/>
    </source>
</evidence>
<organism evidence="1 2">
    <name type="scientific">Hypoxylon rubiginosum</name>
    <dbReference type="NCBI Taxonomy" id="110542"/>
    <lineage>
        <taxon>Eukaryota</taxon>
        <taxon>Fungi</taxon>
        <taxon>Dikarya</taxon>
        <taxon>Ascomycota</taxon>
        <taxon>Pezizomycotina</taxon>
        <taxon>Sordariomycetes</taxon>
        <taxon>Xylariomycetidae</taxon>
        <taxon>Xylariales</taxon>
        <taxon>Hypoxylaceae</taxon>
        <taxon>Hypoxylon</taxon>
    </lineage>
</organism>
<keyword evidence="2" id="KW-1185">Reference proteome</keyword>
<evidence type="ECO:0000313" key="2">
    <source>
        <dbReference type="Proteomes" id="UP001497680"/>
    </source>
</evidence>
<comment type="caution">
    <text evidence="1">The sequence shown here is derived from an EMBL/GenBank/DDBJ whole genome shotgun (WGS) entry which is preliminary data.</text>
</comment>
<protein>
    <submittedName>
        <fullName evidence="1">Uncharacterized protein</fullName>
    </submittedName>
</protein>
<proteinExistence type="predicted"/>
<gene>
    <name evidence="1" type="ORF">F4821DRAFT_238405</name>
</gene>
<accession>A0ACC0D199</accession>
<sequence>MKLTVLFIHSLTASAIAGVVDPRQGLDTSLVASAPTPSTASIPVGPTADSTSYDLSQITQSATVSPFPVLTEPTSNGGGATQTESSDTPTESGDGATLNGVIEARQTACQPLPTGSGPTVTPDTDRAFTRNRAFATVATAAPTPTGYNQTFVNLQARSDAFGYLGFVVLDSYDTGQCADLCNDVFLGCQSFNIFFERDPTLTPGRGCRNPPSTTNIKCVFWGGDLAADTATNQNGEFIANFHVVVAGSNGYMKTDPPDVPNYSGEYTGNATIDVPQRDTGGGRGRRGGTFIGSRIFTDTFFNPRLCAAACDAQTRYALANPPPRGQPQVCRFFATYLLYRNGDPIAQYCSLYTRYYSPTFATFTGATINGDTYTVRDAFSYRSRRGRT</sequence>
<reference evidence="1 2" key="1">
    <citation type="journal article" date="2022" name="New Phytol.">
        <title>Ecological generalism drives hyperdiversity of secondary metabolite gene clusters in xylarialean endophytes.</title>
        <authorList>
            <person name="Franco M.E.E."/>
            <person name="Wisecaver J.H."/>
            <person name="Arnold A.E."/>
            <person name="Ju Y.M."/>
            <person name="Slot J.C."/>
            <person name="Ahrendt S."/>
            <person name="Moore L.P."/>
            <person name="Eastman K.E."/>
            <person name="Scott K."/>
            <person name="Konkel Z."/>
            <person name="Mondo S.J."/>
            <person name="Kuo A."/>
            <person name="Hayes R.D."/>
            <person name="Haridas S."/>
            <person name="Andreopoulos B."/>
            <person name="Riley R."/>
            <person name="LaButti K."/>
            <person name="Pangilinan J."/>
            <person name="Lipzen A."/>
            <person name="Amirebrahimi M."/>
            <person name="Yan J."/>
            <person name="Adam C."/>
            <person name="Keymanesh K."/>
            <person name="Ng V."/>
            <person name="Louie K."/>
            <person name="Northen T."/>
            <person name="Drula E."/>
            <person name="Henrissat B."/>
            <person name="Hsieh H.M."/>
            <person name="Youens-Clark K."/>
            <person name="Lutzoni F."/>
            <person name="Miadlikowska J."/>
            <person name="Eastwood D.C."/>
            <person name="Hamelin R.C."/>
            <person name="Grigoriev I.V."/>
            <person name="U'Ren J.M."/>
        </authorList>
    </citation>
    <scope>NUCLEOTIDE SEQUENCE [LARGE SCALE GENOMIC DNA]</scope>
    <source>
        <strain evidence="1 2">ER1909</strain>
    </source>
</reference>
<name>A0ACC0D199_9PEZI</name>
<feature type="non-terminal residue" evidence="1">
    <location>
        <position position="388"/>
    </location>
</feature>
<dbReference type="Proteomes" id="UP001497680">
    <property type="component" value="Unassembled WGS sequence"/>
</dbReference>